<comment type="subcellular location">
    <subcellularLocation>
        <location evidence="1">Nucleus</location>
    </subcellularLocation>
</comment>
<dbReference type="Pfam" id="PF05615">
    <property type="entry name" value="THOC7"/>
    <property type="match status" value="1"/>
</dbReference>
<keyword evidence="6" id="KW-1185">Reference proteome</keyword>
<sequence>MSKFTVLSDGEEEDGLHAKRLLNVEEKSFKRIQKRLLTPTNVIQSYLRRRPVDSSAPAPNASASAEVVSEPEEGDEGEETAIADVPKTEEEINAYLKNLETFTHSTLHDFSSLTTSLARLQFLLTSNARERERYAIQSEEITHQHTTIRGETAQLRSRLSEARQQLEVRKGWDKHAEKVLWLDGKVGGEKAKTREELTRESDKLRAEIEELEREGEDMQQQWLDRRHALADVIGESRRLRRVVRGEPEQVEDARSERDHEGEDGDQQQRREEDDAHTNMLERPEGHEGGSSNVGTPRPLDEGVSTPAHVPIDSSGMTPRSTTEAGAGDEVGVADANTPIPEPTITENVLKQEAANTPEDADMADASFVQQEQQGTPRVVVPQVTVDEAEKDEMEEGEDHEMKAS</sequence>
<evidence type="ECO:0000256" key="4">
    <source>
        <dbReference type="SAM" id="MobiDB-lite"/>
    </source>
</evidence>
<reference evidence="5 6" key="1">
    <citation type="submission" date="2023-08" db="EMBL/GenBank/DDBJ databases">
        <title>Black Yeasts Isolated from many extreme environments.</title>
        <authorList>
            <person name="Coleine C."/>
            <person name="Stajich J.E."/>
            <person name="Selbmann L."/>
        </authorList>
    </citation>
    <scope>NUCLEOTIDE SEQUENCE [LARGE SCALE GENOMIC DNA]</scope>
    <source>
        <strain evidence="5 6">CCFEE 5910</strain>
    </source>
</reference>
<dbReference type="InterPro" id="IPR008501">
    <property type="entry name" value="THOC7/Mft1"/>
</dbReference>
<keyword evidence="3" id="KW-0175">Coiled coil</keyword>
<dbReference type="EMBL" id="JAVRRJ010000002">
    <property type="protein sequence ID" value="KAK5087951.1"/>
    <property type="molecule type" value="Genomic_DNA"/>
</dbReference>
<dbReference type="AlphaFoldDB" id="A0AAN7T200"/>
<feature type="coiled-coil region" evidence="3">
    <location>
        <begin position="190"/>
        <end position="221"/>
    </location>
</feature>
<feature type="region of interest" description="Disordered" evidence="4">
    <location>
        <begin position="51"/>
        <end position="87"/>
    </location>
</feature>
<feature type="compositionally biased region" description="Low complexity" evidence="4">
    <location>
        <begin position="53"/>
        <end position="68"/>
    </location>
</feature>
<comment type="caution">
    <text evidence="5">The sequence shown here is derived from an EMBL/GenBank/DDBJ whole genome shotgun (WGS) entry which is preliminary data.</text>
</comment>
<dbReference type="GO" id="GO:0006397">
    <property type="term" value="P:mRNA processing"/>
    <property type="evidence" value="ECO:0007669"/>
    <property type="project" value="InterPro"/>
</dbReference>
<feature type="compositionally biased region" description="Low complexity" evidence="4">
    <location>
        <begin position="323"/>
        <end position="335"/>
    </location>
</feature>
<evidence type="ECO:0000256" key="2">
    <source>
        <dbReference type="ARBA" id="ARBA00023242"/>
    </source>
</evidence>
<evidence type="ECO:0000256" key="3">
    <source>
        <dbReference type="SAM" id="Coils"/>
    </source>
</evidence>
<dbReference type="GO" id="GO:0000445">
    <property type="term" value="C:THO complex part of transcription export complex"/>
    <property type="evidence" value="ECO:0007669"/>
    <property type="project" value="InterPro"/>
</dbReference>
<dbReference type="Proteomes" id="UP001309876">
    <property type="component" value="Unassembled WGS sequence"/>
</dbReference>
<protein>
    <submittedName>
        <fullName evidence="5">Uncharacterized protein</fullName>
    </submittedName>
</protein>
<feature type="compositionally biased region" description="Acidic residues" evidence="4">
    <location>
        <begin position="386"/>
        <end position="398"/>
    </location>
</feature>
<gene>
    <name evidence="5" type="ORF">LTR05_002167</name>
</gene>
<name>A0AAN7T200_9EURO</name>
<feature type="compositionally biased region" description="Acidic residues" evidence="4">
    <location>
        <begin position="69"/>
        <end position="81"/>
    </location>
</feature>
<feature type="region of interest" description="Disordered" evidence="4">
    <location>
        <begin position="243"/>
        <end position="404"/>
    </location>
</feature>
<evidence type="ECO:0000313" key="5">
    <source>
        <dbReference type="EMBL" id="KAK5087951.1"/>
    </source>
</evidence>
<feature type="compositionally biased region" description="Basic and acidic residues" evidence="4">
    <location>
        <begin position="243"/>
        <end position="287"/>
    </location>
</feature>
<evidence type="ECO:0000313" key="6">
    <source>
        <dbReference type="Proteomes" id="UP001309876"/>
    </source>
</evidence>
<evidence type="ECO:0000256" key="1">
    <source>
        <dbReference type="ARBA" id="ARBA00004123"/>
    </source>
</evidence>
<keyword evidence="2" id="KW-0539">Nucleus</keyword>
<organism evidence="5 6">
    <name type="scientific">Lithohypha guttulata</name>
    <dbReference type="NCBI Taxonomy" id="1690604"/>
    <lineage>
        <taxon>Eukaryota</taxon>
        <taxon>Fungi</taxon>
        <taxon>Dikarya</taxon>
        <taxon>Ascomycota</taxon>
        <taxon>Pezizomycotina</taxon>
        <taxon>Eurotiomycetes</taxon>
        <taxon>Chaetothyriomycetidae</taxon>
        <taxon>Chaetothyriales</taxon>
        <taxon>Trichomeriaceae</taxon>
        <taxon>Lithohypha</taxon>
    </lineage>
</organism>
<accession>A0AAN7T200</accession>
<proteinExistence type="predicted"/>